<dbReference type="PANTHER" id="PTHR22617">
    <property type="entry name" value="CHEMOTAXIS SENSOR HISTIDINE KINASE-RELATED"/>
    <property type="match status" value="1"/>
</dbReference>
<dbReference type="InterPro" id="IPR002545">
    <property type="entry name" value="CheW-lke_dom"/>
</dbReference>
<accession>A0ABT8M940</accession>
<name>A0ABT8M940_9EURY</name>
<dbReference type="Gene3D" id="2.40.50.180">
    <property type="entry name" value="CheA-289, Domain 4"/>
    <property type="match status" value="1"/>
</dbReference>
<dbReference type="InterPro" id="IPR039315">
    <property type="entry name" value="CheW"/>
</dbReference>
<dbReference type="InterPro" id="IPR036061">
    <property type="entry name" value="CheW-like_dom_sf"/>
</dbReference>
<protein>
    <submittedName>
        <fullName evidence="2">Purine-binding chemotaxis protein CheW</fullName>
    </submittedName>
</protein>
<dbReference type="Gene3D" id="2.30.30.40">
    <property type="entry name" value="SH3 Domains"/>
    <property type="match status" value="1"/>
</dbReference>
<dbReference type="Proteomes" id="UP001168338">
    <property type="component" value="Unassembled WGS sequence"/>
</dbReference>
<comment type="caution">
    <text evidence="2">The sequence shown here is derived from an EMBL/GenBank/DDBJ whole genome shotgun (WGS) entry which is preliminary data.</text>
</comment>
<evidence type="ECO:0000313" key="3">
    <source>
        <dbReference type="Proteomes" id="UP001168338"/>
    </source>
</evidence>
<gene>
    <name evidence="2" type="ORF">FGU65_06015</name>
</gene>
<feature type="domain" description="CheW-like" evidence="1">
    <location>
        <begin position="4"/>
        <end position="154"/>
    </location>
</feature>
<dbReference type="PROSITE" id="PS50851">
    <property type="entry name" value="CHEW"/>
    <property type="match status" value="1"/>
</dbReference>
<evidence type="ECO:0000313" key="2">
    <source>
        <dbReference type="EMBL" id="MDN7024447.1"/>
    </source>
</evidence>
<sequence>MTETIDVVEFQLGAEHYAMDIQIAREIVEMMPITPLPRAPHYLAGIINLRGEITNIINLKTLLGLPGSQIGESQKIVVLIPEATGGANVGIIVDDVHSVIQVHSTDIEKMSDGISSSIGSFVKGIIKGGSDDTQKAKNLVIWIDILKVIGNLEEHLNT</sequence>
<dbReference type="EMBL" id="VCYH01000003">
    <property type="protein sequence ID" value="MDN7024447.1"/>
    <property type="molecule type" value="Genomic_DNA"/>
</dbReference>
<dbReference type="SMART" id="SM00260">
    <property type="entry name" value="CheW"/>
    <property type="match status" value="1"/>
</dbReference>
<dbReference type="SUPFAM" id="SSF50341">
    <property type="entry name" value="CheW-like"/>
    <property type="match status" value="1"/>
</dbReference>
<reference evidence="2" key="1">
    <citation type="submission" date="2019-05" db="EMBL/GenBank/DDBJ databases">
        <title>Methanoculleus sp. FWC-SCC1, a methanogenic archaeon isolated from deep marine cold seep.</title>
        <authorList>
            <person name="Chen Y.-W."/>
            <person name="Chen S.-C."/>
            <person name="Teng N.-H."/>
            <person name="Lai M.-C."/>
        </authorList>
    </citation>
    <scope>NUCLEOTIDE SEQUENCE</scope>
    <source>
        <strain evidence="2">FWC-SCC1</strain>
    </source>
</reference>
<keyword evidence="3" id="KW-1185">Reference proteome</keyword>
<dbReference type="PANTHER" id="PTHR22617:SF23">
    <property type="entry name" value="CHEMOTAXIS PROTEIN CHEW"/>
    <property type="match status" value="1"/>
</dbReference>
<organism evidence="2 3">
    <name type="scientific">Methanoculleus frigidifontis</name>
    <dbReference type="NCBI Taxonomy" id="2584085"/>
    <lineage>
        <taxon>Archaea</taxon>
        <taxon>Methanobacteriati</taxon>
        <taxon>Methanobacteriota</taxon>
        <taxon>Stenosarchaea group</taxon>
        <taxon>Methanomicrobia</taxon>
        <taxon>Methanomicrobiales</taxon>
        <taxon>Methanomicrobiaceae</taxon>
        <taxon>Methanoculleus</taxon>
    </lineage>
</organism>
<dbReference type="RefSeq" id="WP_301663549.1">
    <property type="nucleotide sequence ID" value="NZ_VCYH01000003.1"/>
</dbReference>
<proteinExistence type="predicted"/>
<evidence type="ECO:0000259" key="1">
    <source>
        <dbReference type="PROSITE" id="PS50851"/>
    </source>
</evidence>
<dbReference type="Pfam" id="PF01584">
    <property type="entry name" value="CheW"/>
    <property type="match status" value="1"/>
</dbReference>